<gene>
    <name evidence="3" type="ORF">Z517_09790</name>
</gene>
<reference evidence="3 4" key="1">
    <citation type="submission" date="2015-01" db="EMBL/GenBank/DDBJ databases">
        <title>The Genome Sequence of Fonsecaea pedrosoi CBS 271.37.</title>
        <authorList>
            <consortium name="The Broad Institute Genomics Platform"/>
            <person name="Cuomo C."/>
            <person name="de Hoog S."/>
            <person name="Gorbushina A."/>
            <person name="Stielow B."/>
            <person name="Teixiera M."/>
            <person name="Abouelleil A."/>
            <person name="Chapman S.B."/>
            <person name="Priest M."/>
            <person name="Young S.K."/>
            <person name="Wortman J."/>
            <person name="Nusbaum C."/>
            <person name="Birren B."/>
        </authorList>
    </citation>
    <scope>NUCLEOTIDE SEQUENCE [LARGE SCALE GENOMIC DNA]</scope>
    <source>
        <strain evidence="3 4">CBS 271.37</strain>
    </source>
</reference>
<dbReference type="HOGENOM" id="CLU_067851_0_0_1"/>
<feature type="domain" description="Stc1" evidence="2">
    <location>
        <begin position="27"/>
        <end position="109"/>
    </location>
</feature>
<keyword evidence="4" id="KW-1185">Reference proteome</keyword>
<evidence type="ECO:0000259" key="2">
    <source>
        <dbReference type="Pfam" id="PF12898"/>
    </source>
</evidence>
<name>A0A0D2GY90_9EURO</name>
<evidence type="ECO:0000313" key="3">
    <source>
        <dbReference type="EMBL" id="KIW77344.1"/>
    </source>
</evidence>
<dbReference type="STRING" id="1442368.A0A0D2GY90"/>
<protein>
    <submittedName>
        <fullName evidence="3">Unplaced genomic scaffold supercont1.6, whole genome shotgun sequence</fullName>
    </submittedName>
</protein>
<dbReference type="RefSeq" id="XP_013281152.1">
    <property type="nucleotide sequence ID" value="XM_013425698.1"/>
</dbReference>
<dbReference type="Pfam" id="PF12898">
    <property type="entry name" value="Stc1"/>
    <property type="match status" value="1"/>
</dbReference>
<dbReference type="GeneID" id="25309280"/>
<dbReference type="EMBL" id="KN846974">
    <property type="protein sequence ID" value="KIW77344.1"/>
    <property type="molecule type" value="Genomic_DNA"/>
</dbReference>
<dbReference type="Proteomes" id="UP000053029">
    <property type="component" value="Unassembled WGS sequence"/>
</dbReference>
<dbReference type="VEuPathDB" id="FungiDB:Z517_09790"/>
<feature type="region of interest" description="Disordered" evidence="1">
    <location>
        <begin position="234"/>
        <end position="261"/>
    </location>
</feature>
<evidence type="ECO:0000256" key="1">
    <source>
        <dbReference type="SAM" id="MobiDB-lite"/>
    </source>
</evidence>
<feature type="compositionally biased region" description="Low complexity" evidence="1">
    <location>
        <begin position="186"/>
        <end position="205"/>
    </location>
</feature>
<accession>A0A0D2GY90</accession>
<dbReference type="InterPro" id="IPR024630">
    <property type="entry name" value="Stc1"/>
</dbReference>
<dbReference type="OrthoDB" id="3514033at2759"/>
<dbReference type="AlphaFoldDB" id="A0A0D2GY90"/>
<feature type="compositionally biased region" description="Low complexity" evidence="1">
    <location>
        <begin position="148"/>
        <end position="166"/>
    </location>
</feature>
<feature type="compositionally biased region" description="Acidic residues" evidence="1">
    <location>
        <begin position="252"/>
        <end position="261"/>
    </location>
</feature>
<proteinExistence type="predicted"/>
<feature type="region of interest" description="Disordered" evidence="1">
    <location>
        <begin position="148"/>
        <end position="219"/>
    </location>
</feature>
<evidence type="ECO:0000313" key="4">
    <source>
        <dbReference type="Proteomes" id="UP000053029"/>
    </source>
</evidence>
<organism evidence="3 4">
    <name type="scientific">Fonsecaea pedrosoi CBS 271.37</name>
    <dbReference type="NCBI Taxonomy" id="1442368"/>
    <lineage>
        <taxon>Eukaryota</taxon>
        <taxon>Fungi</taxon>
        <taxon>Dikarya</taxon>
        <taxon>Ascomycota</taxon>
        <taxon>Pezizomycotina</taxon>
        <taxon>Eurotiomycetes</taxon>
        <taxon>Chaetothyriomycetidae</taxon>
        <taxon>Chaetothyriales</taxon>
        <taxon>Herpotrichiellaceae</taxon>
        <taxon>Fonsecaea</taxon>
    </lineage>
</organism>
<sequence length="261" mass="29261">MPQKQRPRWERKQQSYANVEIGNLIPCLVCNVKCFKARYSQNQLAKYQEALAKELHGGPKAKLPRCRNCTPESTAELFCTGCRLTKDLSFFSKQQRKKPDEARCLNCQQELEDRVPSLDAALEEERIRDDEIRSRHMSGSVISGIAGSVAGSQSQSQAQSASSSGIFMPDDRDSAWGGNRASDRPTSPSSTELSSSRSATSYTTSVDANSVSKNSFAKSPAYYAPAKARVMYQLEREERQKQEAQMGNRYDDSDDDDEWEM</sequence>